<sequence>MNELKNEENNQDQVDLIHNHIQDNFVASAGGAERYIIVKFTVIFIYLIGVAFSFYPTLQLALVSLATIIEFWLCKNVDGLDLVGMRWSHEIGYGGDPQWIFYSRQDPYVPDPMNSNIFWFVLFGGFFIWFCIFFWAIFEFSGMNVLISFLVLAAHACNACCFLKCHSVSTKQADDVARSVLLDSSFDNNNNGNGIEGKSNSNKVNNHQPLDNVDTTDIHLDVKLEPDSDEDQHV</sequence>
<evidence type="ECO:0000256" key="2">
    <source>
        <dbReference type="ARBA" id="ARBA00005467"/>
    </source>
</evidence>
<dbReference type="PANTHER" id="PTHR13019:SF7">
    <property type="entry name" value="GOLGI APPARATUS MEMBRANE PROTEIN TVP23"/>
    <property type="match status" value="1"/>
</dbReference>
<dbReference type="InterPro" id="IPR008564">
    <property type="entry name" value="TVP23-like"/>
</dbReference>
<keyword evidence="8" id="KW-1185">Reference proteome</keyword>
<comment type="similarity">
    <text evidence="2 6">Belongs to the TVP23 family.</text>
</comment>
<keyword evidence="3 6" id="KW-0812">Transmembrane</keyword>
<protein>
    <recommendedName>
        <fullName evidence="6">Golgi apparatus membrane protein TVP23 homolog</fullName>
    </recommendedName>
</protein>
<organism evidence="7 8">
    <name type="scientific">Tritrichomonas musculus</name>
    <dbReference type="NCBI Taxonomy" id="1915356"/>
    <lineage>
        <taxon>Eukaryota</taxon>
        <taxon>Metamonada</taxon>
        <taxon>Parabasalia</taxon>
        <taxon>Tritrichomonadida</taxon>
        <taxon>Tritrichomonadidae</taxon>
        <taxon>Tritrichomonas</taxon>
    </lineage>
</organism>
<dbReference type="Pfam" id="PF05832">
    <property type="entry name" value="DUF846"/>
    <property type="match status" value="1"/>
</dbReference>
<keyword evidence="4 6" id="KW-1133">Transmembrane helix</keyword>
<accession>A0ABR2JZ55</accession>
<evidence type="ECO:0000256" key="4">
    <source>
        <dbReference type="ARBA" id="ARBA00022989"/>
    </source>
</evidence>
<feature type="transmembrane region" description="Helical" evidence="6">
    <location>
        <begin position="117"/>
        <end position="138"/>
    </location>
</feature>
<evidence type="ECO:0000256" key="1">
    <source>
        <dbReference type="ARBA" id="ARBA00004141"/>
    </source>
</evidence>
<proteinExistence type="inferred from homology"/>
<comment type="caution">
    <text evidence="7">The sequence shown here is derived from an EMBL/GenBank/DDBJ whole genome shotgun (WGS) entry which is preliminary data.</text>
</comment>
<name>A0ABR2JZ55_9EUKA</name>
<evidence type="ECO:0000256" key="6">
    <source>
        <dbReference type="RuleBase" id="RU361206"/>
    </source>
</evidence>
<dbReference type="EMBL" id="JAPFFF010000008">
    <property type="protein sequence ID" value="KAK8884134.1"/>
    <property type="molecule type" value="Genomic_DNA"/>
</dbReference>
<evidence type="ECO:0000256" key="3">
    <source>
        <dbReference type="ARBA" id="ARBA00022692"/>
    </source>
</evidence>
<reference evidence="7 8" key="1">
    <citation type="submission" date="2024-04" db="EMBL/GenBank/DDBJ databases">
        <title>Tritrichomonas musculus Genome.</title>
        <authorList>
            <person name="Alves-Ferreira E."/>
            <person name="Grigg M."/>
            <person name="Lorenzi H."/>
            <person name="Galac M."/>
        </authorList>
    </citation>
    <scope>NUCLEOTIDE SEQUENCE [LARGE SCALE GENOMIC DNA]</scope>
    <source>
        <strain evidence="7 8">EAF2021</strain>
    </source>
</reference>
<evidence type="ECO:0000256" key="5">
    <source>
        <dbReference type="ARBA" id="ARBA00023136"/>
    </source>
</evidence>
<comment type="subcellular location">
    <subcellularLocation>
        <location evidence="1 6">Membrane</location>
        <topology evidence="1 6">Multi-pass membrane protein</topology>
    </subcellularLocation>
</comment>
<gene>
    <name evidence="7" type="ORF">M9Y10_043240</name>
</gene>
<dbReference type="Proteomes" id="UP001470230">
    <property type="component" value="Unassembled WGS sequence"/>
</dbReference>
<dbReference type="PANTHER" id="PTHR13019">
    <property type="entry name" value="GOLGI APPARATUS MEMBRANE PROTEIN TVP23"/>
    <property type="match status" value="1"/>
</dbReference>
<evidence type="ECO:0000313" key="8">
    <source>
        <dbReference type="Proteomes" id="UP001470230"/>
    </source>
</evidence>
<keyword evidence="5 6" id="KW-0472">Membrane</keyword>
<evidence type="ECO:0000313" key="7">
    <source>
        <dbReference type="EMBL" id="KAK8884134.1"/>
    </source>
</evidence>
<feature type="transmembrane region" description="Helical" evidence="6">
    <location>
        <begin position="36"/>
        <end position="55"/>
    </location>
</feature>